<proteinExistence type="predicted"/>
<reference evidence="2 3" key="1">
    <citation type="submission" date="2019-06" db="EMBL/GenBank/DDBJ databases">
        <title>Draft genomes of female and male turbot (Scophthalmus maximus).</title>
        <authorList>
            <person name="Xu H."/>
            <person name="Xu X.-W."/>
            <person name="Shao C."/>
            <person name="Chen S."/>
        </authorList>
    </citation>
    <scope>NUCLEOTIDE SEQUENCE [LARGE SCALE GENOMIC DNA]</scope>
    <source>
        <strain evidence="2">Ysfricsl-2016a</strain>
        <tissue evidence="2">Blood</tissue>
    </source>
</reference>
<evidence type="ECO:0000256" key="1">
    <source>
        <dbReference type="SAM" id="MobiDB-lite"/>
    </source>
</evidence>
<dbReference type="Proteomes" id="UP000438429">
    <property type="component" value="Unassembled WGS sequence"/>
</dbReference>
<evidence type="ECO:0008006" key="4">
    <source>
        <dbReference type="Google" id="ProtNLM"/>
    </source>
</evidence>
<dbReference type="EMBL" id="VEVO01000006">
    <property type="protein sequence ID" value="KAF0040458.1"/>
    <property type="molecule type" value="Genomic_DNA"/>
</dbReference>
<evidence type="ECO:0000313" key="3">
    <source>
        <dbReference type="Proteomes" id="UP000438429"/>
    </source>
</evidence>
<name>A0A6A4T7Y3_SCOMX</name>
<organism evidence="2 3">
    <name type="scientific">Scophthalmus maximus</name>
    <name type="common">Turbot</name>
    <name type="synonym">Psetta maxima</name>
    <dbReference type="NCBI Taxonomy" id="52904"/>
    <lineage>
        <taxon>Eukaryota</taxon>
        <taxon>Metazoa</taxon>
        <taxon>Chordata</taxon>
        <taxon>Craniata</taxon>
        <taxon>Vertebrata</taxon>
        <taxon>Euteleostomi</taxon>
        <taxon>Actinopterygii</taxon>
        <taxon>Neopterygii</taxon>
        <taxon>Teleostei</taxon>
        <taxon>Neoteleostei</taxon>
        <taxon>Acanthomorphata</taxon>
        <taxon>Carangaria</taxon>
        <taxon>Pleuronectiformes</taxon>
        <taxon>Pleuronectoidei</taxon>
        <taxon>Scophthalmidae</taxon>
        <taxon>Scophthalmus</taxon>
    </lineage>
</organism>
<accession>A0A6A4T7Y3</accession>
<evidence type="ECO:0000313" key="2">
    <source>
        <dbReference type="EMBL" id="KAF0040458.1"/>
    </source>
</evidence>
<feature type="region of interest" description="Disordered" evidence="1">
    <location>
        <begin position="1"/>
        <end position="35"/>
    </location>
</feature>
<dbReference type="AlphaFoldDB" id="A0A6A4T7Y3"/>
<protein>
    <recommendedName>
        <fullName evidence="4">DDE Tnp4 domain-containing protein</fullName>
    </recommendedName>
</protein>
<sequence>MSLHKSSSEDGSGVSERRQTCHGRIQHPGQDHMRDGRRNAYFRMSAHRFDDLLRRITPFIRHRRTHCIPISWQERLAVTLRILASGSNERTVAASYVSPIVSENTLDLPHPVNLPGTNTKLPHVVVVDAAFPLQGNLMRPYPDKAVAVVKALLVRIGHTLMLRCLQCVATSHTPSQMMQHKGLNFRLELHDRLPIHSQVIQSLFNTIIFCFPSRSS</sequence>
<comment type="caution">
    <text evidence="2">The sequence shown here is derived from an EMBL/GenBank/DDBJ whole genome shotgun (WGS) entry which is preliminary data.</text>
</comment>
<gene>
    <name evidence="2" type="ORF">F2P81_006356</name>
</gene>